<keyword evidence="11" id="KW-1185">Reference proteome</keyword>
<comment type="subcellular location">
    <subcellularLocation>
        <location evidence="1">Cell membrane</location>
        <topology evidence="1">Multi-pass membrane protein</topology>
    </subcellularLocation>
</comment>
<dbReference type="CDD" id="cd06582">
    <property type="entry name" value="TM_PBP1_LivH_like"/>
    <property type="match status" value="1"/>
</dbReference>
<dbReference type="Pfam" id="PF02653">
    <property type="entry name" value="BPD_transp_2"/>
    <property type="match status" value="1"/>
</dbReference>
<feature type="transmembrane region" description="Helical" evidence="9">
    <location>
        <begin position="185"/>
        <end position="207"/>
    </location>
</feature>
<dbReference type="GO" id="GO:0006865">
    <property type="term" value="P:amino acid transport"/>
    <property type="evidence" value="ECO:0007669"/>
    <property type="project" value="UniProtKB-KW"/>
</dbReference>
<dbReference type="PANTHER" id="PTHR11795:SF447">
    <property type="entry name" value="ABC TRANSPORTER PERMEASE PROTEIN"/>
    <property type="match status" value="1"/>
</dbReference>
<keyword evidence="6 9" id="KW-1133">Transmembrane helix</keyword>
<sequence length="287" mass="29761">MDNLVILCFAVINSIALLALISLGLAVIFGMMRVINFAHGEFIMLGGYATVIANHCGLNLWLSMLVVAPMFVALIGAVAERLIVRRLYGHLVTTMLATWGLSLFLIGAVTAIFGNTTMGVSAPLGNIPIGAYSIGAYQLFLIGITALLVVSALLALHWTKYGLIARAAMQNSEMAATLGINCDRVYAATFIIGAAISGLAGALLAPISGVLPHMGAAYVARAFVTVISGGGALITGFLSAATILGPVEALLSYFATPVLGQASLLLLAVIILRLFPTGVSSLWIGGR</sequence>
<dbReference type="OrthoDB" id="9807115at2"/>
<evidence type="ECO:0000256" key="8">
    <source>
        <dbReference type="ARBA" id="ARBA00037998"/>
    </source>
</evidence>
<evidence type="ECO:0000256" key="1">
    <source>
        <dbReference type="ARBA" id="ARBA00004651"/>
    </source>
</evidence>
<feature type="transmembrane region" description="Helical" evidence="9">
    <location>
        <begin position="134"/>
        <end position="156"/>
    </location>
</feature>
<evidence type="ECO:0000313" key="11">
    <source>
        <dbReference type="Proteomes" id="UP000051936"/>
    </source>
</evidence>
<organism evidence="10 11">
    <name type="scientific">Bradyrhizobium manausense</name>
    <dbReference type="NCBI Taxonomy" id="989370"/>
    <lineage>
        <taxon>Bacteria</taxon>
        <taxon>Pseudomonadati</taxon>
        <taxon>Pseudomonadota</taxon>
        <taxon>Alphaproteobacteria</taxon>
        <taxon>Hyphomicrobiales</taxon>
        <taxon>Nitrobacteraceae</taxon>
        <taxon>Bradyrhizobium</taxon>
    </lineage>
</organism>
<gene>
    <name evidence="10" type="ORF">AOQ71_04065</name>
</gene>
<evidence type="ECO:0000256" key="2">
    <source>
        <dbReference type="ARBA" id="ARBA00022448"/>
    </source>
</evidence>
<protein>
    <submittedName>
        <fullName evidence="10">Urea ABC transporter</fullName>
    </submittedName>
</protein>
<evidence type="ECO:0000256" key="7">
    <source>
        <dbReference type="ARBA" id="ARBA00023136"/>
    </source>
</evidence>
<evidence type="ECO:0000256" key="5">
    <source>
        <dbReference type="ARBA" id="ARBA00022970"/>
    </source>
</evidence>
<dbReference type="GO" id="GO:0005886">
    <property type="term" value="C:plasma membrane"/>
    <property type="evidence" value="ECO:0007669"/>
    <property type="project" value="UniProtKB-SubCell"/>
</dbReference>
<reference evidence="10 11" key="1">
    <citation type="submission" date="2015-09" db="EMBL/GenBank/DDBJ databases">
        <title>Draft Genome Sequence of Bradyrhizobium manausense Strain BR 3351T, a Novel Symbiotic Nitrogen-Fixing Alphaproteobacterium Isolated from Brazilian Amazon Rain Forest.</title>
        <authorList>
            <person name="De Araujo J.L."/>
            <person name="Zilli J.E."/>
        </authorList>
    </citation>
    <scope>NUCLEOTIDE SEQUENCE [LARGE SCALE GENOMIC DNA]</scope>
    <source>
        <strain evidence="10 11">BR3351</strain>
    </source>
</reference>
<keyword evidence="7 9" id="KW-0472">Membrane</keyword>
<evidence type="ECO:0000256" key="6">
    <source>
        <dbReference type="ARBA" id="ARBA00022989"/>
    </source>
</evidence>
<dbReference type="STRING" id="989370.AOQ71_04065"/>
<feature type="transmembrane region" description="Helical" evidence="9">
    <location>
        <begin position="250"/>
        <end position="275"/>
    </location>
</feature>
<accession>A0A0R3ECL0</accession>
<evidence type="ECO:0000256" key="3">
    <source>
        <dbReference type="ARBA" id="ARBA00022475"/>
    </source>
</evidence>
<evidence type="ECO:0000313" key="10">
    <source>
        <dbReference type="EMBL" id="KRQ17039.1"/>
    </source>
</evidence>
<dbReference type="Proteomes" id="UP000051936">
    <property type="component" value="Unassembled WGS sequence"/>
</dbReference>
<keyword evidence="3" id="KW-1003">Cell membrane</keyword>
<feature type="transmembrane region" description="Helical" evidence="9">
    <location>
        <begin position="6"/>
        <end position="29"/>
    </location>
</feature>
<evidence type="ECO:0000256" key="4">
    <source>
        <dbReference type="ARBA" id="ARBA00022692"/>
    </source>
</evidence>
<feature type="transmembrane region" description="Helical" evidence="9">
    <location>
        <begin position="219"/>
        <end position="238"/>
    </location>
</feature>
<feature type="transmembrane region" description="Helical" evidence="9">
    <location>
        <begin position="60"/>
        <end position="79"/>
    </location>
</feature>
<dbReference type="InterPro" id="IPR052157">
    <property type="entry name" value="BCAA_transport_permease"/>
</dbReference>
<dbReference type="AlphaFoldDB" id="A0A0R3ECL0"/>
<dbReference type="GO" id="GO:0022857">
    <property type="term" value="F:transmembrane transporter activity"/>
    <property type="evidence" value="ECO:0007669"/>
    <property type="project" value="InterPro"/>
</dbReference>
<feature type="transmembrane region" description="Helical" evidence="9">
    <location>
        <begin position="91"/>
        <end position="114"/>
    </location>
</feature>
<dbReference type="InterPro" id="IPR001851">
    <property type="entry name" value="ABC_transp_permease"/>
</dbReference>
<comment type="similarity">
    <text evidence="8">Belongs to the binding-protein-dependent transport system permease family. LivHM subfamily.</text>
</comment>
<keyword evidence="2" id="KW-0813">Transport</keyword>
<dbReference type="EMBL" id="LJYG01000019">
    <property type="protein sequence ID" value="KRQ17039.1"/>
    <property type="molecule type" value="Genomic_DNA"/>
</dbReference>
<proteinExistence type="inferred from homology"/>
<evidence type="ECO:0000256" key="9">
    <source>
        <dbReference type="SAM" id="Phobius"/>
    </source>
</evidence>
<name>A0A0R3ECL0_9BRAD</name>
<dbReference type="PANTHER" id="PTHR11795">
    <property type="entry name" value="BRANCHED-CHAIN AMINO ACID TRANSPORT SYSTEM PERMEASE PROTEIN LIVH"/>
    <property type="match status" value="1"/>
</dbReference>
<keyword evidence="5" id="KW-0029">Amino-acid transport</keyword>
<comment type="caution">
    <text evidence="10">The sequence shown here is derived from an EMBL/GenBank/DDBJ whole genome shotgun (WGS) entry which is preliminary data.</text>
</comment>
<feature type="transmembrane region" description="Helical" evidence="9">
    <location>
        <begin position="36"/>
        <end position="54"/>
    </location>
</feature>
<keyword evidence="4 9" id="KW-0812">Transmembrane</keyword>